<proteinExistence type="evidence at transcript level"/>
<protein>
    <submittedName>
        <fullName evidence="1">Uncharacterized protein</fullName>
    </submittedName>
</protein>
<dbReference type="EMBL" id="AY809218">
    <property type="protein sequence ID" value="AAX25107.1"/>
    <property type="molecule type" value="mRNA"/>
</dbReference>
<organism evidence="1">
    <name type="scientific">Schistosoma japonicum</name>
    <name type="common">Blood fluke</name>
    <dbReference type="NCBI Taxonomy" id="6182"/>
    <lineage>
        <taxon>Eukaryota</taxon>
        <taxon>Metazoa</taxon>
        <taxon>Spiralia</taxon>
        <taxon>Lophotrochozoa</taxon>
        <taxon>Platyhelminthes</taxon>
        <taxon>Trematoda</taxon>
        <taxon>Digenea</taxon>
        <taxon>Strigeidida</taxon>
        <taxon>Schistosomatoidea</taxon>
        <taxon>Schistosomatidae</taxon>
        <taxon>Schistosoma</taxon>
    </lineage>
</organism>
<accession>Q5C5G7</accession>
<name>Q5C5G7_SCHJA</name>
<dbReference type="AlphaFoldDB" id="Q5C5G7"/>
<evidence type="ECO:0000313" key="1">
    <source>
        <dbReference type="EMBL" id="AAX25107.1"/>
    </source>
</evidence>
<reference evidence="1" key="1">
    <citation type="submission" date="2005-03" db="EMBL/GenBank/DDBJ databases">
        <authorList>
            <person name="Han Z."/>
        </authorList>
    </citation>
    <scope>NUCLEOTIDE SEQUENCE</scope>
</reference>
<sequence>MKYTENSILERQLGKRFHIIKIISLSLANIIPLD</sequence>
<reference evidence="1" key="2">
    <citation type="journal article" date="2006" name="PLoS Pathog.">
        <title>New perspectives on host-parasite interplay by comparative transcriptomic and proteomic analyses of Schistosoma japonicum.</title>
        <authorList>
            <person name="Liu F."/>
            <person name="Lu J."/>
            <person name="Hu W."/>
            <person name="Wang S.Y."/>
            <person name="Cui S.J."/>
            <person name="Chi M."/>
            <person name="Yan Q."/>
            <person name="Wang X.R."/>
            <person name="Song H.D."/>
            <person name="Xu X.N."/>
            <person name="Wang J.J."/>
            <person name="Zhang X.L."/>
            <person name="Zhang X."/>
            <person name="Wang Z.Q."/>
            <person name="Xue C.L."/>
            <person name="Brindley P.J."/>
            <person name="McManus D.P."/>
            <person name="Yang P.Y."/>
            <person name="Feng Z."/>
            <person name="Chen Z."/>
            <person name="Han Z.G."/>
        </authorList>
    </citation>
    <scope>NUCLEOTIDE SEQUENCE</scope>
</reference>